<dbReference type="STRING" id="1798491.A3C87_03260"/>
<keyword evidence="2" id="KW-1133">Transmembrane helix</keyword>
<dbReference type="AlphaFoldDB" id="A0A1F6DI72"/>
<evidence type="ECO:0000256" key="1">
    <source>
        <dbReference type="ARBA" id="ARBA00006464"/>
    </source>
</evidence>
<evidence type="ECO:0000313" key="5">
    <source>
        <dbReference type="Proteomes" id="UP000176511"/>
    </source>
</evidence>
<name>A0A1F6DI72_9BACT</name>
<dbReference type="Pfam" id="PF02397">
    <property type="entry name" value="Bac_transf"/>
    <property type="match status" value="1"/>
</dbReference>
<comment type="similarity">
    <text evidence="1">Belongs to the bacterial sugar transferase family.</text>
</comment>
<organism evidence="4 5">
    <name type="scientific">Candidatus Kaiserbacteria bacterium RIFCSPHIGHO2_02_FULL_49_34</name>
    <dbReference type="NCBI Taxonomy" id="1798491"/>
    <lineage>
        <taxon>Bacteria</taxon>
        <taxon>Candidatus Kaiseribacteriota</taxon>
    </lineage>
</organism>
<evidence type="ECO:0000256" key="2">
    <source>
        <dbReference type="SAM" id="Phobius"/>
    </source>
</evidence>
<feature type="domain" description="Bacterial sugar transferase" evidence="3">
    <location>
        <begin position="264"/>
        <end position="457"/>
    </location>
</feature>
<dbReference type="InterPro" id="IPR003362">
    <property type="entry name" value="Bact_transf"/>
</dbReference>
<accession>A0A1F6DI72</accession>
<sequence>MRERTRELGLLIIGDVFCFIAALYLTLSVRYIELPSQELLRVHLVPFLIFTGLWILTFFIAGLYDKQTRIARMRMMGRIVYAQFVNILIALTLFFALPFGISPKTNLLIYLFASIGLISLWRVYLYPWLDGTRRKRMHALLIASGTEAHELLHEINANNRFGYKIVHHIDPENSMRDVPGAPALQKMISQKNIDLIIVNTSLLYAQHTLTRLYSDLAAQGLPPMRDFKAIYEETFDRVPLATVERDWITYHSVDRDSFSYIIGKRLIDIIGSSVLLLGFVIFLPFIALAIKLDSNGPVFITQERIGKNGRRLKIWKLRTMTANDSASGTFVDDKDIQEKPKNVVTRVGRYLRATSLDEVPQCWNIILGELSLIGPRSHILGIAERMAKEIPHYKLRTAITPGITGWAQTHQFYAPGNISPQSNEETRLCFAYDLYYITHRSLWLDIEIALRTIKTVIARI</sequence>
<keyword evidence="2" id="KW-0472">Membrane</keyword>
<dbReference type="PANTHER" id="PTHR30576:SF0">
    <property type="entry name" value="UNDECAPRENYL-PHOSPHATE N-ACETYLGALACTOSAMINYL 1-PHOSPHATE TRANSFERASE-RELATED"/>
    <property type="match status" value="1"/>
</dbReference>
<feature type="transmembrane region" description="Helical" evidence="2">
    <location>
        <begin position="84"/>
        <end position="101"/>
    </location>
</feature>
<comment type="caution">
    <text evidence="4">The sequence shown here is derived from an EMBL/GenBank/DDBJ whole genome shotgun (WGS) entry which is preliminary data.</text>
</comment>
<protein>
    <recommendedName>
        <fullName evidence="3">Bacterial sugar transferase domain-containing protein</fullName>
    </recommendedName>
</protein>
<feature type="transmembrane region" description="Helical" evidence="2">
    <location>
        <begin position="266"/>
        <end position="290"/>
    </location>
</feature>
<feature type="transmembrane region" description="Helical" evidence="2">
    <location>
        <begin position="107"/>
        <end position="129"/>
    </location>
</feature>
<proteinExistence type="inferred from homology"/>
<dbReference type="GO" id="GO:0016780">
    <property type="term" value="F:phosphotransferase activity, for other substituted phosphate groups"/>
    <property type="evidence" value="ECO:0007669"/>
    <property type="project" value="TreeGrafter"/>
</dbReference>
<reference evidence="4 5" key="1">
    <citation type="journal article" date="2016" name="Nat. Commun.">
        <title>Thousands of microbial genomes shed light on interconnected biogeochemical processes in an aquifer system.</title>
        <authorList>
            <person name="Anantharaman K."/>
            <person name="Brown C.T."/>
            <person name="Hug L.A."/>
            <person name="Sharon I."/>
            <person name="Castelle C.J."/>
            <person name="Probst A.J."/>
            <person name="Thomas B.C."/>
            <person name="Singh A."/>
            <person name="Wilkins M.J."/>
            <person name="Karaoz U."/>
            <person name="Brodie E.L."/>
            <person name="Williams K.H."/>
            <person name="Hubbard S.S."/>
            <person name="Banfield J.F."/>
        </authorList>
    </citation>
    <scope>NUCLEOTIDE SEQUENCE [LARGE SCALE GENOMIC DNA]</scope>
</reference>
<keyword evidence="2" id="KW-0812">Transmembrane</keyword>
<dbReference type="EMBL" id="MFLE01000025">
    <property type="protein sequence ID" value="OGG61144.1"/>
    <property type="molecule type" value="Genomic_DNA"/>
</dbReference>
<feature type="transmembrane region" description="Helical" evidence="2">
    <location>
        <begin position="12"/>
        <end position="32"/>
    </location>
</feature>
<evidence type="ECO:0000259" key="3">
    <source>
        <dbReference type="Pfam" id="PF02397"/>
    </source>
</evidence>
<evidence type="ECO:0000313" key="4">
    <source>
        <dbReference type="EMBL" id="OGG61144.1"/>
    </source>
</evidence>
<dbReference type="Proteomes" id="UP000176511">
    <property type="component" value="Unassembled WGS sequence"/>
</dbReference>
<dbReference type="Pfam" id="PF13727">
    <property type="entry name" value="CoA_binding_3"/>
    <property type="match status" value="1"/>
</dbReference>
<feature type="transmembrane region" description="Helical" evidence="2">
    <location>
        <begin position="44"/>
        <end position="64"/>
    </location>
</feature>
<dbReference type="PANTHER" id="PTHR30576">
    <property type="entry name" value="COLANIC BIOSYNTHESIS UDP-GLUCOSE LIPID CARRIER TRANSFERASE"/>
    <property type="match status" value="1"/>
</dbReference>
<gene>
    <name evidence="4" type="ORF">A3C87_03260</name>
</gene>